<dbReference type="KEGG" id="aten:116294067"/>
<dbReference type="AlphaFoldDB" id="A0A6P8HQS4"/>
<evidence type="ECO:0000256" key="1">
    <source>
        <dbReference type="SAM" id="SignalP"/>
    </source>
</evidence>
<proteinExistence type="predicted"/>
<protein>
    <submittedName>
        <fullName evidence="4">Uncharacterized protein CG3556-like</fullName>
    </submittedName>
</protein>
<keyword evidence="3" id="KW-1185">Reference proteome</keyword>
<gene>
    <name evidence="4" type="primary">LOC116294067</name>
</gene>
<sequence length="135" mass="15099">MNTYVAVLLVGSFCLLQAAVVKINVCVRLEFLTTNSNNELPKAPPPLTLKVRNGTNTHNILRQAAKLDSRYAFTTKAYSFGNMVTSISGVHQDHTNSKYWMIYSDPNTLTPTGIDHYRPKDGSCVIFKYEKLSLV</sequence>
<dbReference type="OrthoDB" id="6343110at2759"/>
<feature type="domain" description="Transcobalamin-like C-terminal" evidence="2">
    <location>
        <begin position="74"/>
        <end position="131"/>
    </location>
</feature>
<dbReference type="InterPro" id="IPR051588">
    <property type="entry name" value="Cobalamin_Transport"/>
</dbReference>
<accession>A0A6P8HQS4</accession>
<reference evidence="4" key="1">
    <citation type="submission" date="2025-08" db="UniProtKB">
        <authorList>
            <consortium name="RefSeq"/>
        </authorList>
    </citation>
    <scope>IDENTIFICATION</scope>
    <source>
        <tissue evidence="4">Tentacle</tissue>
    </source>
</reference>
<dbReference type="Gene3D" id="2.170.130.30">
    <property type="match status" value="1"/>
</dbReference>
<evidence type="ECO:0000259" key="2">
    <source>
        <dbReference type="Pfam" id="PF14478"/>
    </source>
</evidence>
<dbReference type="PANTHER" id="PTHR10559:SF18">
    <property type="entry name" value="TRANSCOBALAMIN II"/>
    <property type="match status" value="1"/>
</dbReference>
<dbReference type="PANTHER" id="PTHR10559">
    <property type="entry name" value="TRANSCOBALAMIN-1/GASTRIC INTRINSIC FACTOR"/>
    <property type="match status" value="1"/>
</dbReference>
<dbReference type="Pfam" id="PF14478">
    <property type="entry name" value="DUF4430"/>
    <property type="match status" value="1"/>
</dbReference>
<evidence type="ECO:0000313" key="3">
    <source>
        <dbReference type="Proteomes" id="UP000515163"/>
    </source>
</evidence>
<name>A0A6P8HQS4_ACTTE</name>
<dbReference type="RefSeq" id="XP_031557458.1">
    <property type="nucleotide sequence ID" value="XM_031701598.1"/>
</dbReference>
<dbReference type="InterPro" id="IPR027954">
    <property type="entry name" value="Transcobalamin-like_C"/>
</dbReference>
<organism evidence="3 4">
    <name type="scientific">Actinia tenebrosa</name>
    <name type="common">Australian red waratah sea anemone</name>
    <dbReference type="NCBI Taxonomy" id="6105"/>
    <lineage>
        <taxon>Eukaryota</taxon>
        <taxon>Metazoa</taxon>
        <taxon>Cnidaria</taxon>
        <taxon>Anthozoa</taxon>
        <taxon>Hexacorallia</taxon>
        <taxon>Actiniaria</taxon>
        <taxon>Actiniidae</taxon>
        <taxon>Actinia</taxon>
    </lineage>
</organism>
<keyword evidence="1" id="KW-0732">Signal</keyword>
<evidence type="ECO:0000313" key="4">
    <source>
        <dbReference type="RefSeq" id="XP_031557458.1"/>
    </source>
</evidence>
<feature type="signal peptide" evidence="1">
    <location>
        <begin position="1"/>
        <end position="18"/>
    </location>
</feature>
<dbReference type="Proteomes" id="UP000515163">
    <property type="component" value="Unplaced"/>
</dbReference>
<dbReference type="GeneID" id="116294067"/>
<dbReference type="InParanoid" id="A0A6P8HQS4"/>
<feature type="chain" id="PRO_5027939620" evidence="1">
    <location>
        <begin position="19"/>
        <end position="135"/>
    </location>
</feature>